<feature type="domain" description="Amidohydrolase-related" evidence="3">
    <location>
        <begin position="977"/>
        <end position="1044"/>
    </location>
</feature>
<proteinExistence type="inferred from homology"/>
<comment type="similarity">
    <text evidence="1">Belongs to the TolB family.</text>
</comment>
<evidence type="ECO:0000256" key="1">
    <source>
        <dbReference type="ARBA" id="ARBA00009820"/>
    </source>
</evidence>
<evidence type="ECO:0000256" key="2">
    <source>
        <dbReference type="SAM" id="SignalP"/>
    </source>
</evidence>
<dbReference type="InterPro" id="IPR011059">
    <property type="entry name" value="Metal-dep_hydrolase_composite"/>
</dbReference>
<keyword evidence="5" id="KW-1185">Reference proteome</keyword>
<dbReference type="Gene3D" id="2.30.40.10">
    <property type="entry name" value="Urease, subunit C, domain 1"/>
    <property type="match status" value="1"/>
</dbReference>
<dbReference type="Gene3D" id="3.30.110.90">
    <property type="entry name" value="Amidohydrolase"/>
    <property type="match status" value="1"/>
</dbReference>
<dbReference type="Pfam" id="PF01979">
    <property type="entry name" value="Amidohydro_1"/>
    <property type="match status" value="1"/>
</dbReference>
<sequence>MKRILLATAAMMAVATHATAYEAAETPAKWDVQTLTGPTRDVKIDVTEGTWMSLDVSPDGREIVFDLLGDIYVMPIGGGEARPIASGVQWDMQPKYSPDGRYIAFTSDRGGGDNIWVMNRDGSDARQISNESFRLITQPEWTPDSQFIVGRKHFTSSRSLGAGEMWMWHRNGGGSGVQLTERRTQQKDTGEPAFSPDGRYLYYSDDTTPGGVFDYSKDPNSQIYVIQRLDRETGRIAPFVTGPGGSIAPTPSPDGKTLAFVRRDRYQSVLYLKDLESGRETPLYAALDRDMQETWAVHGVYPTYSWTPDNKSIVIWAGGKIRRVDAASGEATEVPFHVNDTRTIQNAVRASVDVAPNEFDVKQVRFAKTSPDGTKVVFEALGRLYVRDLRADGTAGTPRRLTRQTDNFESQPQWSRDGRNIVFTTWNDQNLGTVRIAPASGGEGRVITSQPGHYVEPTFSPDGQTVVYRAATGGYLTTPLWSMNPGVYAVPARGGDAVLVTASGSQPQFGARNDRLFVTASADGKRVLRSMDMDGSDSRDHLISEWAAEFTVSPNEQWVAWNERFNAYVAPFASSGRPITLSADGKALPQTRMTHDAGKWLHFSADSSALQWSHGPELFQRKLSDSFSFVEGAQATLPKPPEHGIQLGFKAQQEAPQGYTVLTGARIITMKGNEVIEDGVIVINGNRIEQIGARGSVTLPAGATTHDMAGKTIIPGLVDTHWHGGVSAGDIIPQQSWINYASLAFGVTTLHNPSADTTSFFAHSELARAGLVTAPRMFSTGTILYGATTPTTAVVNNIDDARSHMRRLQASGANSVKSYNQPRRDQRQQIIQAARELGMSVVPEGGSLYHHNMSMIVDGHTTIEHSVPVAVMYNDAMQLWSQSQTAYNPTLVVAFGGAWGEMHWYETTDVWKDPILTQYVPRPMLDAVARRPTKVPVEELNHINVAREATKLNNLGVTVQIGAHGQREGLGSHWDMWMYQQGGMTPIQALAAGTINGAKALGMDRDVGSLEVGKLADLVVLDANPLENLRNTREISHTMLNGRLYDNHMNAVGGKARQPFWFEGNAATNPAHSTTVTESALETYTEGHGHTHN</sequence>
<comment type="caution">
    <text evidence="4">The sequence shown here is derived from an EMBL/GenBank/DDBJ whole genome shotgun (WGS) entry which is preliminary data.</text>
</comment>
<dbReference type="Proteomes" id="UP001500791">
    <property type="component" value="Unassembled WGS sequence"/>
</dbReference>
<evidence type="ECO:0000313" key="5">
    <source>
        <dbReference type="Proteomes" id="UP001500791"/>
    </source>
</evidence>
<dbReference type="InterPro" id="IPR032466">
    <property type="entry name" value="Metal_Hydrolase"/>
</dbReference>
<organism evidence="4 5">
    <name type="scientific">Brevundimonas terrae</name>
    <dbReference type="NCBI Taxonomy" id="363631"/>
    <lineage>
        <taxon>Bacteria</taxon>
        <taxon>Pseudomonadati</taxon>
        <taxon>Pseudomonadota</taxon>
        <taxon>Alphaproteobacteria</taxon>
        <taxon>Caulobacterales</taxon>
        <taxon>Caulobacteraceae</taxon>
        <taxon>Brevundimonas</taxon>
    </lineage>
</organism>
<feature type="chain" id="PRO_5046337488" evidence="2">
    <location>
        <begin position="21"/>
        <end position="1093"/>
    </location>
</feature>
<dbReference type="Pfam" id="PF07676">
    <property type="entry name" value="PD40"/>
    <property type="match status" value="4"/>
</dbReference>
<dbReference type="InterPro" id="IPR011042">
    <property type="entry name" value="6-blade_b-propeller_TolB-like"/>
</dbReference>
<dbReference type="SUPFAM" id="SSF82171">
    <property type="entry name" value="DPP6 N-terminal domain-like"/>
    <property type="match status" value="2"/>
</dbReference>
<dbReference type="PANTHER" id="PTHR36842:SF1">
    <property type="entry name" value="PROTEIN TOLB"/>
    <property type="match status" value="1"/>
</dbReference>
<dbReference type="RefSeq" id="WP_167176989.1">
    <property type="nucleotide sequence ID" value="NZ_BAAAEJ010000007.1"/>
</dbReference>
<dbReference type="Gene3D" id="3.40.50.10910">
    <property type="entry name" value="Amidohydrolase"/>
    <property type="match status" value="1"/>
</dbReference>
<dbReference type="PANTHER" id="PTHR36842">
    <property type="entry name" value="PROTEIN TOLB HOMOLOG"/>
    <property type="match status" value="1"/>
</dbReference>
<dbReference type="Gene3D" id="1.20.58.520">
    <property type="entry name" value="Amidohydrolase"/>
    <property type="match status" value="1"/>
</dbReference>
<dbReference type="Gene3D" id="2.120.10.30">
    <property type="entry name" value="TolB, C-terminal domain"/>
    <property type="match status" value="3"/>
</dbReference>
<dbReference type="InterPro" id="IPR011659">
    <property type="entry name" value="WD40"/>
</dbReference>
<name>A0ABN0YDJ6_9CAUL</name>
<evidence type="ECO:0000313" key="4">
    <source>
        <dbReference type="EMBL" id="GAA0391969.1"/>
    </source>
</evidence>
<reference evidence="4 5" key="1">
    <citation type="journal article" date="2019" name="Int. J. Syst. Evol. Microbiol.">
        <title>The Global Catalogue of Microorganisms (GCM) 10K type strain sequencing project: providing services to taxonomists for standard genome sequencing and annotation.</title>
        <authorList>
            <consortium name="The Broad Institute Genomics Platform"/>
            <consortium name="The Broad Institute Genome Sequencing Center for Infectious Disease"/>
            <person name="Wu L."/>
            <person name="Ma J."/>
        </authorList>
    </citation>
    <scope>NUCLEOTIDE SEQUENCE [LARGE SCALE GENOMIC DNA]</scope>
    <source>
        <strain evidence="4 5">JCM 13476</strain>
    </source>
</reference>
<dbReference type="SUPFAM" id="SSF51556">
    <property type="entry name" value="Metallo-dependent hydrolases"/>
    <property type="match status" value="1"/>
</dbReference>
<evidence type="ECO:0000259" key="3">
    <source>
        <dbReference type="Pfam" id="PF01979"/>
    </source>
</evidence>
<feature type="signal peptide" evidence="2">
    <location>
        <begin position="1"/>
        <end position="20"/>
    </location>
</feature>
<dbReference type="InterPro" id="IPR006680">
    <property type="entry name" value="Amidohydro-rel"/>
</dbReference>
<dbReference type="EMBL" id="BAAAEJ010000007">
    <property type="protein sequence ID" value="GAA0391969.1"/>
    <property type="molecule type" value="Genomic_DNA"/>
</dbReference>
<keyword evidence="2" id="KW-0732">Signal</keyword>
<accession>A0ABN0YDJ6</accession>
<gene>
    <name evidence="4" type="ORF">GCM10009093_18200</name>
</gene>
<protein>
    <submittedName>
        <fullName evidence="4">Amidohydrolase family protein</fullName>
    </submittedName>
</protein>
<dbReference type="SUPFAM" id="SSF51338">
    <property type="entry name" value="Composite domain of metallo-dependent hydrolases"/>
    <property type="match status" value="1"/>
</dbReference>